<feature type="compositionally biased region" description="Basic and acidic residues" evidence="1">
    <location>
        <begin position="55"/>
        <end position="76"/>
    </location>
</feature>
<dbReference type="RefSeq" id="XP_046060300.1">
    <property type="nucleotide sequence ID" value="XM_046205844.1"/>
</dbReference>
<accession>A0A9P8P2D7</accession>
<comment type="caution">
    <text evidence="2">The sequence shown here is derived from an EMBL/GenBank/DDBJ whole genome shotgun (WGS) entry which is preliminary data.</text>
</comment>
<dbReference type="AlphaFoldDB" id="A0A9P8P2D7"/>
<evidence type="ECO:0000313" key="2">
    <source>
        <dbReference type="EMBL" id="KAH3664020.1"/>
    </source>
</evidence>
<protein>
    <submittedName>
        <fullName evidence="2">Uncharacterized protein</fullName>
    </submittedName>
</protein>
<evidence type="ECO:0000256" key="1">
    <source>
        <dbReference type="SAM" id="MobiDB-lite"/>
    </source>
</evidence>
<organism evidence="2 3">
    <name type="scientific">Ogataea philodendri</name>
    <dbReference type="NCBI Taxonomy" id="1378263"/>
    <lineage>
        <taxon>Eukaryota</taxon>
        <taxon>Fungi</taxon>
        <taxon>Dikarya</taxon>
        <taxon>Ascomycota</taxon>
        <taxon>Saccharomycotina</taxon>
        <taxon>Pichiomycetes</taxon>
        <taxon>Pichiales</taxon>
        <taxon>Pichiaceae</taxon>
        <taxon>Ogataea</taxon>
    </lineage>
</organism>
<dbReference type="Proteomes" id="UP000769157">
    <property type="component" value="Unassembled WGS sequence"/>
</dbReference>
<reference evidence="2" key="1">
    <citation type="journal article" date="2021" name="Open Biol.">
        <title>Shared evolutionary footprints suggest mitochondrial oxidative damage underlies multiple complex I losses in fungi.</title>
        <authorList>
            <person name="Schikora-Tamarit M.A."/>
            <person name="Marcet-Houben M."/>
            <person name="Nosek J."/>
            <person name="Gabaldon T."/>
        </authorList>
    </citation>
    <scope>NUCLEOTIDE SEQUENCE</scope>
    <source>
        <strain evidence="2">CBS6075</strain>
    </source>
</reference>
<sequence>MTPTLASLSWIQNAKPASSRKMDIIGNANSSRVLRPYLSMFLKAGMANTQLSIPKPHDATKESRSENPESLKIDDE</sequence>
<evidence type="ECO:0000313" key="3">
    <source>
        <dbReference type="Proteomes" id="UP000769157"/>
    </source>
</evidence>
<keyword evidence="3" id="KW-1185">Reference proteome</keyword>
<dbReference type="EMBL" id="JAEUBE010000352">
    <property type="protein sequence ID" value="KAH3664020.1"/>
    <property type="molecule type" value="Genomic_DNA"/>
</dbReference>
<dbReference type="GeneID" id="70236699"/>
<feature type="region of interest" description="Disordered" evidence="1">
    <location>
        <begin position="51"/>
        <end position="76"/>
    </location>
</feature>
<gene>
    <name evidence="2" type="ORF">OGAPHI_004734</name>
</gene>
<reference evidence="2" key="2">
    <citation type="submission" date="2021-01" db="EMBL/GenBank/DDBJ databases">
        <authorList>
            <person name="Schikora-Tamarit M.A."/>
        </authorList>
    </citation>
    <scope>NUCLEOTIDE SEQUENCE</scope>
    <source>
        <strain evidence="2">CBS6075</strain>
    </source>
</reference>
<name>A0A9P8P2D7_9ASCO</name>
<proteinExistence type="predicted"/>